<name>A0AAQ4EFX0_AMBAM</name>
<organism evidence="3 4">
    <name type="scientific">Amblyomma americanum</name>
    <name type="common">Lone star tick</name>
    <dbReference type="NCBI Taxonomy" id="6943"/>
    <lineage>
        <taxon>Eukaryota</taxon>
        <taxon>Metazoa</taxon>
        <taxon>Ecdysozoa</taxon>
        <taxon>Arthropoda</taxon>
        <taxon>Chelicerata</taxon>
        <taxon>Arachnida</taxon>
        <taxon>Acari</taxon>
        <taxon>Parasitiformes</taxon>
        <taxon>Ixodida</taxon>
        <taxon>Ixodoidea</taxon>
        <taxon>Ixodidae</taxon>
        <taxon>Amblyomminae</taxon>
        <taxon>Amblyomma</taxon>
    </lineage>
</organism>
<evidence type="ECO:0000313" key="3">
    <source>
        <dbReference type="EMBL" id="KAK8773687.1"/>
    </source>
</evidence>
<feature type="compositionally biased region" description="Polar residues" evidence="2">
    <location>
        <begin position="1"/>
        <end position="14"/>
    </location>
</feature>
<accession>A0AAQ4EFX0</accession>
<protein>
    <submittedName>
        <fullName evidence="3">Uncharacterized protein</fullName>
    </submittedName>
</protein>
<keyword evidence="1" id="KW-0175">Coiled coil</keyword>
<feature type="region of interest" description="Disordered" evidence="2">
    <location>
        <begin position="1"/>
        <end position="23"/>
    </location>
</feature>
<keyword evidence="4" id="KW-1185">Reference proteome</keyword>
<sequence length="662" mass="72621">METPTTSVDQNGGASSSSSESANPLADLGAYFSSPAKRGYATWEEVELELHISGPYVSSSCFIEVCIAESMKQATLIPYDKWVQLTIPDTFNIFITQDHKIKLDCEYLARFLHEGIAVAISEAFAFNEGDNTDELFVLGVKELRDLTVYRKHLRVCQAKLSQAEKQLREERRAWAKEREVNQLNEALVWELKQGIAAKNAEYLRALTETAAKYRKEVEVKEAAISSLRKMLDVSAKQYDALAVNYKLQQEALENVQEQLSAQESTKALLHGEIKSLQESRARFAMKALNVMTENDSLKESIEKLSQKPVVSDSSVSTLDEDETFDNEVNNNVILSASAAKELEDKVKEMMARLNAAADEYTQLYRKFKRQEKLTALCQCAGKNDRHPAARLSSSNPQLMSLARMVSPGTLAPKKVSASVPGIAELKEVAVGHPSALLVDLSWQFQPNFSDTAACQECPATVGTACTSDASYHGRARPKTTAAALVVPTCIKSRKVAVAPTAWRRSPLSRGSRYAAQCRQGWNLPSAPPPQGFGRDACLKDTAAQTELTTTADSAAQVEADTATASLARPGEAEAAEHDGHFVAIEMPEASGESTLTTASEPVSKTGHACVLCTEVVPDLEQHLRDVHQQQPCPVCNCLFDATLPSTYLETHIEDHFTPWSLD</sequence>
<feature type="coiled-coil region" evidence="1">
    <location>
        <begin position="203"/>
        <end position="307"/>
    </location>
</feature>
<evidence type="ECO:0000256" key="1">
    <source>
        <dbReference type="SAM" id="Coils"/>
    </source>
</evidence>
<evidence type="ECO:0000313" key="4">
    <source>
        <dbReference type="Proteomes" id="UP001321473"/>
    </source>
</evidence>
<reference evidence="3 4" key="1">
    <citation type="journal article" date="2023" name="Arcadia Sci">
        <title>De novo assembly of a long-read Amblyomma americanum tick genome.</title>
        <authorList>
            <person name="Chou S."/>
            <person name="Poskanzer K.E."/>
            <person name="Rollins M."/>
            <person name="Thuy-Boun P.S."/>
        </authorList>
    </citation>
    <scope>NUCLEOTIDE SEQUENCE [LARGE SCALE GENOMIC DNA]</scope>
    <source>
        <strain evidence="3">F_SG_1</strain>
        <tissue evidence="3">Salivary glands</tissue>
    </source>
</reference>
<gene>
    <name evidence="3" type="ORF">V5799_011777</name>
</gene>
<comment type="caution">
    <text evidence="3">The sequence shown here is derived from an EMBL/GenBank/DDBJ whole genome shotgun (WGS) entry which is preliminary data.</text>
</comment>
<dbReference type="AlphaFoldDB" id="A0AAQ4EFX0"/>
<feature type="coiled-coil region" evidence="1">
    <location>
        <begin position="339"/>
        <end position="370"/>
    </location>
</feature>
<evidence type="ECO:0000256" key="2">
    <source>
        <dbReference type="SAM" id="MobiDB-lite"/>
    </source>
</evidence>
<dbReference type="CDD" id="cd21965">
    <property type="entry name" value="Zn-C2H2_CALCOCO1_TAX1BP1_like"/>
    <property type="match status" value="1"/>
</dbReference>
<dbReference type="Proteomes" id="UP001321473">
    <property type="component" value="Unassembled WGS sequence"/>
</dbReference>
<proteinExistence type="predicted"/>
<dbReference type="EMBL" id="JARKHS020016456">
    <property type="protein sequence ID" value="KAK8773687.1"/>
    <property type="molecule type" value="Genomic_DNA"/>
</dbReference>